<evidence type="ECO:0000313" key="2">
    <source>
        <dbReference type="EMBL" id="SHH45578.1"/>
    </source>
</evidence>
<dbReference type="AlphaFoldDB" id="A0A1M5T4F0"/>
<dbReference type="Proteomes" id="UP000189796">
    <property type="component" value="Chromosome I"/>
</dbReference>
<protein>
    <submittedName>
        <fullName evidence="2">Uncharacterized protein</fullName>
    </submittedName>
</protein>
<evidence type="ECO:0000256" key="1">
    <source>
        <dbReference type="SAM" id="MobiDB-lite"/>
    </source>
</evidence>
<name>A0A1M5T4F0_9BRAD</name>
<evidence type="ECO:0000313" key="3">
    <source>
        <dbReference type="Proteomes" id="UP000189796"/>
    </source>
</evidence>
<sequence length="44" mass="4772">MGLISRAWTNLAPPGAISPPDDLTRPPVTDQRVADAQRQTKSSR</sequence>
<accession>A0A1M5T4F0</accession>
<feature type="region of interest" description="Disordered" evidence="1">
    <location>
        <begin position="1"/>
        <end position="44"/>
    </location>
</feature>
<gene>
    <name evidence="2" type="ORF">SAMN05443248_4863</name>
</gene>
<organism evidence="2 3">
    <name type="scientific">Bradyrhizobium erythrophlei</name>
    <dbReference type="NCBI Taxonomy" id="1437360"/>
    <lineage>
        <taxon>Bacteria</taxon>
        <taxon>Pseudomonadati</taxon>
        <taxon>Pseudomonadota</taxon>
        <taxon>Alphaproteobacteria</taxon>
        <taxon>Hyphomicrobiales</taxon>
        <taxon>Nitrobacteraceae</taxon>
        <taxon>Bradyrhizobium</taxon>
    </lineage>
</organism>
<reference evidence="2 3" key="1">
    <citation type="submission" date="2016-11" db="EMBL/GenBank/DDBJ databases">
        <authorList>
            <person name="Jaros S."/>
            <person name="Januszkiewicz K."/>
            <person name="Wedrychowicz H."/>
        </authorList>
    </citation>
    <scope>NUCLEOTIDE SEQUENCE [LARGE SCALE GENOMIC DNA]</scope>
    <source>
        <strain evidence="2 3">GAS138</strain>
    </source>
</reference>
<proteinExistence type="predicted"/>
<dbReference type="EMBL" id="LT670817">
    <property type="protein sequence ID" value="SHH45578.1"/>
    <property type="molecule type" value="Genomic_DNA"/>
</dbReference>